<reference evidence="2" key="1">
    <citation type="journal article" date="2019" name="Int. J. Syst. Evol. Microbiol.">
        <title>The Global Catalogue of Microorganisms (GCM) 10K type strain sequencing project: providing services to taxonomists for standard genome sequencing and annotation.</title>
        <authorList>
            <consortium name="The Broad Institute Genomics Platform"/>
            <consortium name="The Broad Institute Genome Sequencing Center for Infectious Disease"/>
            <person name="Wu L."/>
            <person name="Ma J."/>
        </authorList>
    </citation>
    <scope>NUCLEOTIDE SEQUENCE [LARGE SCALE GENOMIC DNA]</scope>
    <source>
        <strain evidence="2">CECT 9128</strain>
    </source>
</reference>
<dbReference type="RefSeq" id="WP_290234736.1">
    <property type="nucleotide sequence ID" value="NZ_JAUFPZ010000002.1"/>
</dbReference>
<evidence type="ECO:0000313" key="2">
    <source>
        <dbReference type="Proteomes" id="UP001595793"/>
    </source>
</evidence>
<protein>
    <recommendedName>
        <fullName evidence="3">DUF4214 domain-containing protein</fullName>
    </recommendedName>
</protein>
<sequence>MGKAKRPSINISAKRNVNPSINRRTEVAAEDFEEIATILSDHAELIDQANLNPEKFYKFHTSLPALKAAHPEAEENAWAVIIPANGNTQFVATFENGQWRASENEAPVQLFNTIADRPEEGQEGIFYIVKDEKIIYLWYNNKWNAFGKDGNNGLSAYQVAVARGYQGTIDEWLGTLEGKSAYQLAKDEGFEGTQSEWIESLGGIQGKSAYQSALDNGFTGTESEWLQSLLGPKGKSAYQSALDNGFTGTESEWLISLIGGKGDPGLSAYEDWLSRDNQGTFEEFLETLKGPAGDVTAAQLESAKQEAINEAKAYHDQNSHTGSSNSLGTNIEFGLIGEIDGQNKIFQTSEEFQPSKILVYLNGLLQTLGDDYFESTTQIIEFVEAPPVFSDGTKSKIIAIY</sequence>
<accession>A0ABV8H509</accession>
<organism evidence="1 2">
    <name type="scientific">Zunongwangia endophytica</name>
    <dbReference type="NCBI Taxonomy" id="1808945"/>
    <lineage>
        <taxon>Bacteria</taxon>
        <taxon>Pseudomonadati</taxon>
        <taxon>Bacteroidota</taxon>
        <taxon>Flavobacteriia</taxon>
        <taxon>Flavobacteriales</taxon>
        <taxon>Flavobacteriaceae</taxon>
        <taxon>Zunongwangia</taxon>
    </lineage>
</organism>
<evidence type="ECO:0000313" key="1">
    <source>
        <dbReference type="EMBL" id="MFC4027199.1"/>
    </source>
</evidence>
<keyword evidence="2" id="KW-1185">Reference proteome</keyword>
<dbReference type="Proteomes" id="UP001595793">
    <property type="component" value="Unassembled WGS sequence"/>
</dbReference>
<gene>
    <name evidence="1" type="ORF">ACFOS1_07270</name>
</gene>
<evidence type="ECO:0008006" key="3">
    <source>
        <dbReference type="Google" id="ProtNLM"/>
    </source>
</evidence>
<name>A0ABV8H509_9FLAO</name>
<dbReference type="EMBL" id="JBHSAS010000006">
    <property type="protein sequence ID" value="MFC4027199.1"/>
    <property type="molecule type" value="Genomic_DNA"/>
</dbReference>
<proteinExistence type="predicted"/>
<comment type="caution">
    <text evidence="1">The sequence shown here is derived from an EMBL/GenBank/DDBJ whole genome shotgun (WGS) entry which is preliminary data.</text>
</comment>